<evidence type="ECO:0000259" key="2">
    <source>
        <dbReference type="Pfam" id="PF12697"/>
    </source>
</evidence>
<dbReference type="OrthoDB" id="275181at2"/>
<evidence type="ECO:0000313" key="4">
    <source>
        <dbReference type="Proteomes" id="UP000035352"/>
    </source>
</evidence>
<keyword evidence="1" id="KW-1133">Transmembrane helix</keyword>
<dbReference type="Gene3D" id="3.40.50.1820">
    <property type="entry name" value="alpha/beta hydrolase"/>
    <property type="match status" value="1"/>
</dbReference>
<dbReference type="KEGG" id="pbh:AAW51_4753"/>
<dbReference type="RefSeq" id="WP_047196585.1">
    <property type="nucleotide sequence ID" value="NZ_CP011371.1"/>
</dbReference>
<dbReference type="PANTHER" id="PTHR37946:SF1">
    <property type="entry name" value="SLL1969 PROTEIN"/>
    <property type="match status" value="1"/>
</dbReference>
<feature type="transmembrane region" description="Helical" evidence="1">
    <location>
        <begin position="31"/>
        <end position="55"/>
    </location>
</feature>
<accession>A0A0G3BPT7</accession>
<dbReference type="Pfam" id="PF12697">
    <property type="entry name" value="Abhydrolase_6"/>
    <property type="match status" value="1"/>
</dbReference>
<organism evidence="3 4">
    <name type="scientific">Caldimonas brevitalea</name>
    <dbReference type="NCBI Taxonomy" id="413882"/>
    <lineage>
        <taxon>Bacteria</taxon>
        <taxon>Pseudomonadati</taxon>
        <taxon>Pseudomonadota</taxon>
        <taxon>Betaproteobacteria</taxon>
        <taxon>Burkholderiales</taxon>
        <taxon>Sphaerotilaceae</taxon>
        <taxon>Caldimonas</taxon>
    </lineage>
</organism>
<sequence length="313" mass="34294">MLARLQQAITLTLLGSAFAWAFWWAQQGRPLVAAAGALLIALGYALVLAIEFVILSRVHGDDPTPKASLRELVAAWWGEVTHSPVIFCWRQPFVPNAVPDRPEAAGRRGVVLIHGFVCNRGFWTPWMRRLRARGVPFVAVSLEPVFGSIDHYADLVEAAVRRLELGTGQAPVLVCHSMGGLAARAWLRREQADARVHRVITIGTPHRGTHLGRHGRTLNTRQMGLDSPWLQQLTAAEPPERYRRFTCFYSNCDNIVFPPAVASLPGAVNLHLPGWAHVHMVHHPQVFNEVLASVGAASTVAPGADRGADVAAR</sequence>
<dbReference type="SUPFAM" id="SSF53474">
    <property type="entry name" value="alpha/beta-Hydrolases"/>
    <property type="match status" value="1"/>
</dbReference>
<feature type="transmembrane region" description="Helical" evidence="1">
    <location>
        <begin position="7"/>
        <end position="25"/>
    </location>
</feature>
<dbReference type="AlphaFoldDB" id="A0A0G3BPT7"/>
<keyword evidence="4" id="KW-1185">Reference proteome</keyword>
<dbReference type="PANTHER" id="PTHR37946">
    <property type="entry name" value="SLL1969 PROTEIN"/>
    <property type="match status" value="1"/>
</dbReference>
<dbReference type="InterPro" id="IPR029058">
    <property type="entry name" value="AB_hydrolase_fold"/>
</dbReference>
<keyword evidence="1" id="KW-0812">Transmembrane</keyword>
<proteinExistence type="predicted"/>
<reference evidence="3 4" key="1">
    <citation type="submission" date="2015-05" db="EMBL/GenBank/DDBJ databases">
        <authorList>
            <person name="Tang B."/>
            <person name="Yu Y."/>
        </authorList>
    </citation>
    <scope>NUCLEOTIDE SEQUENCE [LARGE SCALE GENOMIC DNA]</scope>
    <source>
        <strain evidence="3 4">DSM 7029</strain>
    </source>
</reference>
<gene>
    <name evidence="3" type="ORF">AAW51_4753</name>
</gene>
<dbReference type="InterPro" id="IPR000073">
    <property type="entry name" value="AB_hydrolase_1"/>
</dbReference>
<name>A0A0G3BPT7_9BURK</name>
<dbReference type="Proteomes" id="UP000035352">
    <property type="component" value="Chromosome"/>
</dbReference>
<evidence type="ECO:0000256" key="1">
    <source>
        <dbReference type="SAM" id="Phobius"/>
    </source>
</evidence>
<feature type="domain" description="AB hydrolase-1" evidence="2">
    <location>
        <begin position="110"/>
        <end position="244"/>
    </location>
</feature>
<dbReference type="EMBL" id="CP011371">
    <property type="protein sequence ID" value="AKJ31444.1"/>
    <property type="molecule type" value="Genomic_DNA"/>
</dbReference>
<evidence type="ECO:0000313" key="3">
    <source>
        <dbReference type="EMBL" id="AKJ31444.1"/>
    </source>
</evidence>
<dbReference type="STRING" id="413882.AAW51_4753"/>
<protein>
    <submittedName>
        <fullName evidence="3">Permease</fullName>
    </submittedName>
</protein>
<keyword evidence="1" id="KW-0472">Membrane</keyword>